<dbReference type="ChiTaRS" id="KIAA0556">
    <property type="organism name" value="human"/>
</dbReference>
<gene>
    <name evidence="1" type="primary">KIAA0556</name>
</gene>
<sequence length="95" mass="10908">MSMTLLRKTYSLSLSQRTRHWWAIPDMTALLPVATGLRKMFTGNRRQKDALLQAQTPSWCWNLTQLPKVIKGKGICLQSGRTMLRFSFPPNLSQT</sequence>
<protein>
    <submittedName>
        <fullName evidence="1">Alternative protein KIAA0556</fullName>
    </submittedName>
</protein>
<dbReference type="AlphaFoldDB" id="L8ECF8"/>
<reference evidence="1" key="1">
    <citation type="journal article" date="2013" name="PLoS ONE">
        <title>Direct detection of alternative open reading frames translation products in human significantly expands the proteome.</title>
        <authorList>
            <person name="Vanderperre B."/>
            <person name="Lucier J.-F."/>
            <person name="Motard J."/>
            <person name="Tremblay G."/>
            <person name="Vanderperre S."/>
            <person name="Wisztorski M."/>
            <person name="Salzet M."/>
            <person name="Boisvert F.-M."/>
            <person name="Roucou X."/>
        </authorList>
    </citation>
    <scope>NUCLEOTIDE SEQUENCE</scope>
</reference>
<proteinExistence type="predicted"/>
<accession>L8ECF8</accession>
<name>L8ECF8_HUMAN</name>
<evidence type="ECO:0000313" key="1">
    <source>
        <dbReference type="EMBL" id="CCQ43492.1"/>
    </source>
</evidence>
<dbReference type="EMBL" id="HF583995">
    <property type="protein sequence ID" value="CCQ43492.1"/>
    <property type="molecule type" value="Genomic_DNA"/>
</dbReference>
<organism evidence="1">
    <name type="scientific">Homo sapiens</name>
    <name type="common">Human</name>
    <dbReference type="NCBI Taxonomy" id="9606"/>
    <lineage>
        <taxon>Eukaryota</taxon>
        <taxon>Metazoa</taxon>
        <taxon>Chordata</taxon>
        <taxon>Craniata</taxon>
        <taxon>Vertebrata</taxon>
        <taxon>Euteleostomi</taxon>
        <taxon>Mammalia</taxon>
        <taxon>Eutheria</taxon>
        <taxon>Euarchontoglires</taxon>
        <taxon>Primates</taxon>
        <taxon>Haplorrhini</taxon>
        <taxon>Catarrhini</taxon>
        <taxon>Hominidae</taxon>
        <taxon>Homo</taxon>
    </lineage>
</organism>